<feature type="region of interest" description="Disordered" evidence="2">
    <location>
        <begin position="501"/>
        <end position="524"/>
    </location>
</feature>
<dbReference type="KEGG" id="vg:22113688"/>
<dbReference type="RefSeq" id="YP_009097818.1">
    <property type="nucleotide sequence ID" value="NC_025414.1"/>
</dbReference>
<comment type="subunit">
    <text evidence="1">Homododecamer. Interacts with the large terminase subunit. Interacts with the major capsid protein. Interacts with the capsid vertex protein.</text>
</comment>
<dbReference type="EMBL" id="KM236237">
    <property type="protein sequence ID" value="AIK68152.1"/>
    <property type="molecule type" value="Genomic_DNA"/>
</dbReference>
<protein>
    <recommendedName>
        <fullName evidence="1">Portal protein</fullName>
    </recommendedName>
    <alternativeName>
        <fullName evidence="1">gp20</fullName>
    </alternativeName>
</protein>
<dbReference type="Proteomes" id="UP000201263">
    <property type="component" value="Segment"/>
</dbReference>
<evidence type="ECO:0000256" key="2">
    <source>
        <dbReference type="SAM" id="MobiDB-lite"/>
    </source>
</evidence>
<dbReference type="GO" id="GO:0019072">
    <property type="term" value="P:viral genome packaging"/>
    <property type="evidence" value="ECO:0007669"/>
    <property type="project" value="UniProtKB-UniRule"/>
</dbReference>
<name>A0A076YK37_9CAUD</name>
<keyword evidence="1" id="KW-1242">Viral contractile tail ejection system</keyword>
<keyword evidence="1" id="KW-1171">Viral genome ejection through host cell envelope</keyword>
<evidence type="ECO:0000313" key="3">
    <source>
        <dbReference type="EMBL" id="AIK68152.1"/>
    </source>
</evidence>
<keyword evidence="1" id="KW-1162">Viral penetration into host cytoplasm</keyword>
<dbReference type="HAMAP" id="MF_04114">
    <property type="entry name" value="PORTAL_T4"/>
    <property type="match status" value="1"/>
</dbReference>
<reference evidence="3 4" key="1">
    <citation type="submission" date="2014-07" db="EMBL/GenBank/DDBJ databases">
        <title>Complete Genome of Citrobacter freundii Myophage Miller.</title>
        <authorList>
            <person name="Hwang K."/>
            <person name="Luna A.J."/>
            <person name="Hernandez A.C."/>
            <person name="Everett G.F.K."/>
        </authorList>
    </citation>
    <scope>NUCLEOTIDE SEQUENCE [LARGE SCALE GENOMIC DNA]</scope>
</reference>
<proteinExistence type="inferred from homology"/>
<evidence type="ECO:0000256" key="1">
    <source>
        <dbReference type="HAMAP-Rule" id="MF_04114"/>
    </source>
</evidence>
<dbReference type="GO" id="GO:0019076">
    <property type="term" value="P:viral release from host cell"/>
    <property type="evidence" value="ECO:0007669"/>
    <property type="project" value="UniProtKB-UniRule"/>
</dbReference>
<evidence type="ECO:0000313" key="4">
    <source>
        <dbReference type="Proteomes" id="UP000201263"/>
    </source>
</evidence>
<keyword evidence="1" id="KW-0231">Viral genome packaging</keyword>
<sequence length="524" mass="60617">MNFMGLGNVLSFFKNFAREDEIELEQQLKNDTGSVAPPKNNDGAYEIETDLNNQKYAGVFQQFYSGQDPAIQNKEQLINTYRGIMSYPEVENAVSEIIDDAIVNEQGKDIITMDLAKTGFSKAIQDKIVEEFDNVLNIYDFDNMGARLFRDWYVDSRIYFHKIMHKDETKGIRELRQLDPRCMELIRESITETLDGGVKVFRGYREFFVYSAPKAGYTYNGQIYQANQKIKIPRSAIVYAHSGLEDCSNNIIGYLHRAVKPANQLRLLEDAMVIYRITRAPERRVFYIDVGQMGGNKATQYVNNIAQGLKNRVVYDARTGTVKNQQNNLSMTEDYWLMRRDGKAITEVSTLPGGQNFSDMDDIKWFNRKLYEALRVPLSRMPRDDGGMQIGGGGEITRDELKFSKFIRTLQIQFSPVLADPLKTNLIAKKIITEEEWEENVSKISFVFQQDSYYAEVKDIEILERRLNLMSQVEGVVGKYVSHKYIMKEILRMSDEDIDEQTKLIEEESKEERFKNPEAEEENF</sequence>
<keyword evidence="4" id="KW-1185">Reference proteome</keyword>
<dbReference type="InterPro" id="IPR010823">
    <property type="entry name" value="Portal_Gp20"/>
</dbReference>
<keyword evidence="1" id="KW-0167">Capsid protein</keyword>
<comment type="function">
    <text evidence="1">Forms the portal vertex of the capsid. This portal plays critical roles in head assembly, genome packaging, neck/tail attachment, and genome ejection. The portal protein multimerizes as a single ring-shaped homododecamer arranged around a central channel. Binds to the terminase subunits to form the packaging machine.</text>
</comment>
<accession>A0A076YK37</accession>
<comment type="subcellular location">
    <subcellularLocation>
        <location evidence="1">Virion</location>
    </subcellularLocation>
    <text evidence="1">Located at a unique 5-fold vertex of the icosahedral capsid.</text>
</comment>
<keyword evidence="1" id="KW-1160">Virus entry into host cell</keyword>
<dbReference type="GO" id="GO:0099000">
    <property type="term" value="P:symbiont genome ejection through host cell envelope, contractile tail mechanism"/>
    <property type="evidence" value="ECO:0007669"/>
    <property type="project" value="UniProtKB-UniRule"/>
</dbReference>
<keyword evidence="1" id="KW-1188">Viral release from host cell</keyword>
<keyword evidence="1" id="KW-0946">Virion</keyword>
<dbReference type="Pfam" id="PF07230">
    <property type="entry name" value="Portal_T4"/>
    <property type="match status" value="1"/>
</dbReference>
<gene>
    <name evidence="3" type="ORF">CPTMiller_00216</name>
</gene>
<comment type="similarity">
    <text evidence="1">Belongs to the Tevenvirinae portal protein family.</text>
</comment>
<keyword evidence="1" id="KW-0118">Viral capsid assembly</keyword>
<dbReference type="GeneID" id="22113688"/>
<dbReference type="GO" id="GO:0019028">
    <property type="term" value="C:viral capsid"/>
    <property type="evidence" value="ECO:0007669"/>
    <property type="project" value="UniProtKB-UniRule"/>
</dbReference>
<organism evidence="3 4">
    <name type="scientific">Citrobacter phage Miller</name>
    <dbReference type="NCBI Taxonomy" id="1527524"/>
    <lineage>
        <taxon>Viruses</taxon>
        <taxon>Duplodnaviria</taxon>
        <taxon>Heunggongvirae</taxon>
        <taxon>Uroviricota</taxon>
        <taxon>Caudoviricetes</taxon>
        <taxon>Pantevenvirales</taxon>
        <taxon>Straboviridae</taxon>
        <taxon>Pseudotevenvirus</taxon>
        <taxon>Pseudotevenvirus miller</taxon>
    </lineage>
</organism>
<feature type="compositionally biased region" description="Basic and acidic residues" evidence="2">
    <location>
        <begin position="501"/>
        <end position="518"/>
    </location>
</feature>